<organism evidence="1 2">
    <name type="scientific">Cognatiyoonia sediminum</name>
    <dbReference type="NCBI Taxonomy" id="1508389"/>
    <lineage>
        <taxon>Bacteria</taxon>
        <taxon>Pseudomonadati</taxon>
        <taxon>Pseudomonadota</taxon>
        <taxon>Alphaproteobacteria</taxon>
        <taxon>Rhodobacterales</taxon>
        <taxon>Paracoccaceae</taxon>
        <taxon>Cognatiyoonia</taxon>
    </lineage>
</organism>
<evidence type="ECO:0000313" key="2">
    <source>
        <dbReference type="Proteomes" id="UP000184074"/>
    </source>
</evidence>
<evidence type="ECO:0008006" key="3">
    <source>
        <dbReference type="Google" id="ProtNLM"/>
    </source>
</evidence>
<name>A0A1M5N1E5_9RHOB</name>
<dbReference type="InterPro" id="IPR038765">
    <property type="entry name" value="Papain-like_cys_pep_sf"/>
</dbReference>
<dbReference type="AlphaFoldDB" id="A0A1M5N1E5"/>
<dbReference type="SUPFAM" id="SSF54001">
    <property type="entry name" value="Cysteine proteinases"/>
    <property type="match status" value="1"/>
</dbReference>
<keyword evidence="2" id="KW-1185">Reference proteome</keyword>
<dbReference type="Gene3D" id="3.90.1720.10">
    <property type="entry name" value="endopeptidase domain like (from Nostoc punctiforme)"/>
    <property type="match status" value="1"/>
</dbReference>
<reference evidence="1 2" key="1">
    <citation type="submission" date="2016-11" db="EMBL/GenBank/DDBJ databases">
        <authorList>
            <person name="Jaros S."/>
            <person name="Januszkiewicz K."/>
            <person name="Wedrychowicz H."/>
        </authorList>
    </citation>
    <scope>NUCLEOTIDE SEQUENCE [LARGE SCALE GENOMIC DNA]</scope>
    <source>
        <strain evidence="1 2">DSM 28715</strain>
    </source>
</reference>
<sequence length="219" mass="25183">MPRRPLAPWRDVMPSLQTGDLIFFRGPGWFTHAVDLITGGIWSHVAMVIEAKDIYPELPKDQLLLWESTTIPGQDVDADPSHINLTTGPMLVDLASRMENYAERWGYKMMSARYLHLDRTEEFRSNLSAFVRDPDVRNAGYPSTSGLLWHYLRERYTVTREERTYFCSELVAATFQAAGLLPPNPTHTSYCPRDFSERGFVPRLLRSEFGQEIYFGKTS</sequence>
<dbReference type="OrthoDB" id="8479041at2"/>
<dbReference type="Proteomes" id="UP000184074">
    <property type="component" value="Unassembled WGS sequence"/>
</dbReference>
<dbReference type="RefSeq" id="WP_131802770.1">
    <property type="nucleotide sequence ID" value="NZ_FQXB01000001.1"/>
</dbReference>
<accession>A0A1M5N1E5</accession>
<dbReference type="PANTHER" id="PTHR47112">
    <property type="entry name" value="PX DOMAIN-CONTAINING PROTEIN"/>
    <property type="match status" value="1"/>
</dbReference>
<dbReference type="STRING" id="1508389.SAMN05444003_1138"/>
<proteinExistence type="predicted"/>
<gene>
    <name evidence="1" type="ORF">SAMN05444003_1138</name>
</gene>
<evidence type="ECO:0000313" key="1">
    <source>
        <dbReference type="EMBL" id="SHG83396.1"/>
    </source>
</evidence>
<protein>
    <recommendedName>
        <fullName evidence="3">Permuted papain-like amidase enzyme, YaeF/YiiX, C92 family</fullName>
    </recommendedName>
</protein>
<dbReference type="EMBL" id="FQXB01000001">
    <property type="protein sequence ID" value="SHG83396.1"/>
    <property type="molecule type" value="Genomic_DNA"/>
</dbReference>
<dbReference type="PANTHER" id="PTHR47112:SF1">
    <property type="entry name" value="PX DOMAIN-CONTAINING PROTEIN"/>
    <property type="match status" value="1"/>
</dbReference>